<comment type="caution">
    <text evidence="2">The sequence shown here is derived from an EMBL/GenBank/DDBJ whole genome shotgun (WGS) entry which is preliminary data.</text>
</comment>
<evidence type="ECO:0000313" key="2">
    <source>
        <dbReference type="EMBL" id="MFH0250918.1"/>
    </source>
</evidence>
<keyword evidence="3" id="KW-1185">Reference proteome</keyword>
<dbReference type="InterPro" id="IPR028994">
    <property type="entry name" value="Integrin_alpha_N"/>
</dbReference>
<feature type="signal peptide" evidence="1">
    <location>
        <begin position="1"/>
        <end position="39"/>
    </location>
</feature>
<evidence type="ECO:0000313" key="3">
    <source>
        <dbReference type="Proteomes" id="UP001607069"/>
    </source>
</evidence>
<dbReference type="EMBL" id="JBIHMK010000104">
    <property type="protein sequence ID" value="MFH0250918.1"/>
    <property type="molecule type" value="Genomic_DNA"/>
</dbReference>
<organism evidence="2 3">
    <name type="scientific">Streptomyces chitinivorans</name>
    <dbReference type="NCBI Taxonomy" id="1257027"/>
    <lineage>
        <taxon>Bacteria</taxon>
        <taxon>Bacillati</taxon>
        <taxon>Actinomycetota</taxon>
        <taxon>Actinomycetes</taxon>
        <taxon>Kitasatosporales</taxon>
        <taxon>Streptomycetaceae</taxon>
        <taxon>Streptomyces</taxon>
    </lineage>
</organism>
<keyword evidence="1" id="KW-0732">Signal</keyword>
<dbReference type="Gene3D" id="2.130.10.130">
    <property type="entry name" value="Integrin alpha, N-terminal"/>
    <property type="match status" value="1"/>
</dbReference>
<dbReference type="SUPFAM" id="SSF69318">
    <property type="entry name" value="Integrin alpha N-terminal domain"/>
    <property type="match status" value="1"/>
</dbReference>
<proteinExistence type="predicted"/>
<name>A0ABW7HYG9_9ACTN</name>
<feature type="chain" id="PRO_5046992266" evidence="1">
    <location>
        <begin position="40"/>
        <end position="1017"/>
    </location>
</feature>
<dbReference type="RefSeq" id="WP_279951607.1">
    <property type="nucleotide sequence ID" value="NZ_BAABEN010000025.1"/>
</dbReference>
<evidence type="ECO:0000256" key="1">
    <source>
        <dbReference type="SAM" id="SignalP"/>
    </source>
</evidence>
<protein>
    <submittedName>
        <fullName evidence="2">DNRLRE domain-containing protein</fullName>
    </submittedName>
</protein>
<reference evidence="2 3" key="1">
    <citation type="submission" date="2024-10" db="EMBL/GenBank/DDBJ databases">
        <authorList>
            <person name="Cho J.-C."/>
        </authorList>
    </citation>
    <scope>NUCLEOTIDE SEQUENCE [LARGE SCALE GENOMIC DNA]</scope>
    <source>
        <strain evidence="2 3">KCTC29696</strain>
    </source>
</reference>
<gene>
    <name evidence="2" type="ORF">ACG5V6_22220</name>
</gene>
<dbReference type="NCBIfam" id="NF033679">
    <property type="entry name" value="DNRLRE_dom"/>
    <property type="match status" value="1"/>
</dbReference>
<dbReference type="Proteomes" id="UP001607069">
    <property type="component" value="Unassembled WGS sequence"/>
</dbReference>
<sequence length="1017" mass="107684">MSDTRFRRPARHRPRGRVALAALLVGASLGFLPSVPTQASQGDAADSSDPVAAEERALDQAARSGRAEEVTVLRTENSEVHAQPDGTLRLTQHAQPVRVRRGGGWVPVDTTLAETDGRIAPKAAAGGVTFSAGGEDALVEMTGQGRSLALTWPEPLPEPVLEGSVARYPDVLPGVDLALAADVDGFSQVLIVKTPRAARSAKLREVSFGLEADGLAVRADDETGALAARNPAGQTVFATSTARMWDSSAEKAAKEGPAAFKRYGLLSSEVAADLSARTGDGLGPGARSTGVGLKVSDRTLSLVPDQKLLTSPDAVFPVYIDPRFSGGLEAWTTAYKPYPNTSYWNGAGWGTAGKDARVGYESAEGGTARSFFRLGSKDLAGVQVLDAQFKITMTHSWSCSPRPVELWLTGGISSATTWNNQPAWKTRLDTLNAAHGNEARGCADKSVEFDATAAAREAASKKWSSITFGLRASSETDTYGWKRFAPTPTLTVDYNRVPKAPWNLDTSPSTHNGTDCGYTAPPVWLGNTDVKLTAYVSDPDGGDVRVQFHLWATGKRHEAPGLLFVGMMRVSSRSTGTYAHITIPKELLARHIDAADGSFSWKAKALDDHSSSAWMPAGTAECRFGFDPQRPTELPTVSSAEYPDGTDGAVGAPARTPGTFTLGSGGVSDVVEYRYGLDQYPPTSSARPATAGGSVDITLTPTSTGPHTLYVRSVDHAGNVSDTLRYTFYATSRGITDEPGDLNGDGNPDFYAIDGSGNLLLYPGDGFGGHAPGTDVSTTGDWTGSLVTQRGDWTTDGYSDLVTRRADGRLWLYPNDGLGNVSDDTRQEILQFTNEDDPQYVDPASVDQLVAVGDLSRNPDLSTTDFLAVVGDRLWYLPGYGNGFLDLPYLVGDSGWANTTLVSPGDLDGDGHPDLLVRDRTTGELWLHRGQPDATDATHTDPASLADRGGRVLYGTGWSPTDRPLITAPGDADGNGIADLWSTDALGRLLFLPGSREAAGSPSVVGSSGWQAITALS</sequence>
<accession>A0ABW7HYG9</accession>